<protein>
    <submittedName>
        <fullName evidence="9">Cytochrome c biogenesis protein</fullName>
    </submittedName>
</protein>
<evidence type="ECO:0000313" key="10">
    <source>
        <dbReference type="Proteomes" id="UP000295371"/>
    </source>
</evidence>
<sequence length="615" mass="65776">MAKDDLLTEGPSADEVGNDTAADRVAQERRKDSSTGFGLTDWLRWLWNQLTAMRTALALLFLGALAAIPGSFVPQRSISPFEVEQFIADNPTLGSFYDAIGMFSVYTSPWFAAIYLLLLISLVGCIVPRIGQHYKAVKAEPPRAPKRLSRLPENAETRVGSDPEEVLDTAAAFLRRKRFRVVRRDGELSAEKGYLREVGNLTFHICLVLILATIAVSVLWGFRGTSATIVGRGFSNNLAFYDDVTAGGLFRTDQLSPFTLQVDDFTVEYNLGDPQNASQPLHFETNVTVIDRPGAQPRSETITVNHPITIDGVQVHLLGYGFAPVVTVTDGEGQVAYSGPVLFLPQDGNFTSAGVIKAPDARPEQVAFQGFFLPTATVDEMGPRSVFPDAYVPELFLNAWAGEPTAETGVPENVYQLDTTGLEQLTSADGEPLRIRLAPGESYQLPDGQGTLSFDGYTRWVRLQYSSSPGAAETLVAIGLAVAGLCLSLFVRPRRIWVKAGTGEAPPGRTPKPDPVPTEASESAAMGAAGEAAGNATADAGSTQVDPADTEPAESASVAPSGPTWVEVGGLDRVGGRIGLEDELAAVLGVVQDADIDRSRGDHTPGDESRGKEPA</sequence>
<evidence type="ECO:0000256" key="3">
    <source>
        <dbReference type="ARBA" id="ARBA00022748"/>
    </source>
</evidence>
<dbReference type="GO" id="GO:0016020">
    <property type="term" value="C:membrane"/>
    <property type="evidence" value="ECO:0007669"/>
    <property type="project" value="UniProtKB-SubCell"/>
</dbReference>
<dbReference type="AlphaFoldDB" id="A0A4R7J0T8"/>
<comment type="caution">
    <text evidence="9">The sequence shown here is derived from an EMBL/GenBank/DDBJ whole genome shotgun (WGS) entry which is preliminary data.</text>
</comment>
<evidence type="ECO:0000313" key="9">
    <source>
        <dbReference type="EMBL" id="TDT29996.1"/>
    </source>
</evidence>
<feature type="compositionally biased region" description="Low complexity" evidence="6">
    <location>
        <begin position="518"/>
        <end position="543"/>
    </location>
</feature>
<feature type="transmembrane region" description="Helical" evidence="7">
    <location>
        <begin position="201"/>
        <end position="222"/>
    </location>
</feature>
<dbReference type="InterPro" id="IPR023494">
    <property type="entry name" value="Cyt_c_bgen_Ccs1/CcsB/ResB"/>
</dbReference>
<feature type="compositionally biased region" description="Basic and acidic residues" evidence="6">
    <location>
        <begin position="595"/>
        <end position="615"/>
    </location>
</feature>
<dbReference type="GO" id="GO:0017004">
    <property type="term" value="P:cytochrome complex assembly"/>
    <property type="evidence" value="ECO:0007669"/>
    <property type="project" value="UniProtKB-KW"/>
</dbReference>
<evidence type="ECO:0000259" key="8">
    <source>
        <dbReference type="Pfam" id="PF05140"/>
    </source>
</evidence>
<gene>
    <name evidence="9" type="ORF">CLV29_3019</name>
</gene>
<evidence type="ECO:0000256" key="2">
    <source>
        <dbReference type="ARBA" id="ARBA00022692"/>
    </source>
</evidence>
<feature type="region of interest" description="Disordered" evidence="6">
    <location>
        <begin position="592"/>
        <end position="615"/>
    </location>
</feature>
<dbReference type="InterPro" id="IPR007816">
    <property type="entry name" value="ResB-like_domain"/>
</dbReference>
<dbReference type="PANTHER" id="PTHR31566:SF0">
    <property type="entry name" value="CYTOCHROME C BIOGENESIS PROTEIN CCS1, CHLOROPLASTIC"/>
    <property type="match status" value="1"/>
</dbReference>
<reference evidence="9 10" key="1">
    <citation type="submission" date="2019-03" db="EMBL/GenBank/DDBJ databases">
        <title>Genomic Encyclopedia of Archaeal and Bacterial Type Strains, Phase II (KMG-II): from individual species to whole genera.</title>
        <authorList>
            <person name="Goeker M."/>
        </authorList>
    </citation>
    <scope>NUCLEOTIDE SEQUENCE [LARGE SCALE GENOMIC DNA]</scope>
    <source>
        <strain evidence="9 10">DSM 24323</strain>
    </source>
</reference>
<proteinExistence type="predicted"/>
<dbReference type="RefSeq" id="WP_166649300.1">
    <property type="nucleotide sequence ID" value="NZ_CP171129.1"/>
</dbReference>
<organism evidence="9 10">
    <name type="scientific">Naumannella halotolerans</name>
    <dbReference type="NCBI Taxonomy" id="993414"/>
    <lineage>
        <taxon>Bacteria</taxon>
        <taxon>Bacillati</taxon>
        <taxon>Actinomycetota</taxon>
        <taxon>Actinomycetes</taxon>
        <taxon>Propionibacteriales</taxon>
        <taxon>Propionibacteriaceae</taxon>
        <taxon>Naumannella</taxon>
    </lineage>
</organism>
<keyword evidence="10" id="KW-1185">Reference proteome</keyword>
<dbReference type="Proteomes" id="UP000295371">
    <property type="component" value="Unassembled WGS sequence"/>
</dbReference>
<evidence type="ECO:0000256" key="5">
    <source>
        <dbReference type="ARBA" id="ARBA00023136"/>
    </source>
</evidence>
<keyword evidence="2 7" id="KW-0812">Transmembrane</keyword>
<evidence type="ECO:0000256" key="1">
    <source>
        <dbReference type="ARBA" id="ARBA00004141"/>
    </source>
</evidence>
<evidence type="ECO:0000256" key="6">
    <source>
        <dbReference type="SAM" id="MobiDB-lite"/>
    </source>
</evidence>
<keyword evidence="5 7" id="KW-0472">Membrane</keyword>
<keyword evidence="4 7" id="KW-1133">Transmembrane helix</keyword>
<feature type="transmembrane region" description="Helical" evidence="7">
    <location>
        <begin position="52"/>
        <end position="72"/>
    </location>
</feature>
<accession>A0A4R7J0T8</accession>
<feature type="region of interest" description="Disordered" evidence="6">
    <location>
        <begin position="1"/>
        <end position="29"/>
    </location>
</feature>
<name>A0A4R7J0T8_9ACTN</name>
<dbReference type="Pfam" id="PF05140">
    <property type="entry name" value="ResB"/>
    <property type="match status" value="1"/>
</dbReference>
<keyword evidence="3" id="KW-0201">Cytochrome c-type biogenesis</keyword>
<comment type="subcellular location">
    <subcellularLocation>
        <location evidence="1">Membrane</location>
        <topology evidence="1">Multi-pass membrane protein</topology>
    </subcellularLocation>
</comment>
<dbReference type="EMBL" id="SOAW01000003">
    <property type="protein sequence ID" value="TDT29996.1"/>
    <property type="molecule type" value="Genomic_DNA"/>
</dbReference>
<feature type="transmembrane region" description="Helical" evidence="7">
    <location>
        <begin position="471"/>
        <end position="491"/>
    </location>
</feature>
<feature type="transmembrane region" description="Helical" evidence="7">
    <location>
        <begin position="110"/>
        <end position="128"/>
    </location>
</feature>
<evidence type="ECO:0000256" key="4">
    <source>
        <dbReference type="ARBA" id="ARBA00022989"/>
    </source>
</evidence>
<feature type="region of interest" description="Disordered" evidence="6">
    <location>
        <begin position="501"/>
        <end position="567"/>
    </location>
</feature>
<feature type="domain" description="ResB-like" evidence="8">
    <location>
        <begin position="53"/>
        <end position="501"/>
    </location>
</feature>
<dbReference type="PANTHER" id="PTHR31566">
    <property type="entry name" value="CYTOCHROME C BIOGENESIS PROTEIN CCS1, CHLOROPLASTIC"/>
    <property type="match status" value="1"/>
</dbReference>
<evidence type="ECO:0000256" key="7">
    <source>
        <dbReference type="SAM" id="Phobius"/>
    </source>
</evidence>